<evidence type="ECO:0000313" key="13">
    <source>
        <dbReference type="Proteomes" id="UP000000851"/>
    </source>
</evidence>
<gene>
    <name evidence="12" type="ordered locus">Caci_8476</name>
</gene>
<keyword evidence="5" id="KW-0547">Nucleotide-binding</keyword>
<dbReference type="GO" id="GO:0016787">
    <property type="term" value="F:hydrolase activity"/>
    <property type="evidence" value="ECO:0007669"/>
    <property type="project" value="UniProtKB-KW"/>
</dbReference>
<evidence type="ECO:0008006" key="14">
    <source>
        <dbReference type="Google" id="ProtNLM"/>
    </source>
</evidence>
<evidence type="ECO:0000256" key="11">
    <source>
        <dbReference type="SAM" id="Phobius"/>
    </source>
</evidence>
<dbReference type="OrthoDB" id="3847604at2"/>
<protein>
    <recommendedName>
        <fullName evidence="14">Type VII secretion protein EccB</fullName>
    </recommendedName>
</protein>
<evidence type="ECO:0000256" key="3">
    <source>
        <dbReference type="ARBA" id="ARBA00022475"/>
    </source>
</evidence>
<evidence type="ECO:0000256" key="8">
    <source>
        <dbReference type="ARBA" id="ARBA00022989"/>
    </source>
</evidence>
<dbReference type="PANTHER" id="PTHR40765">
    <property type="entry name" value="ESX-2 SECRETION SYSTEM ATPASE ECCB2"/>
    <property type="match status" value="1"/>
</dbReference>
<dbReference type="EMBL" id="CP001700">
    <property type="protein sequence ID" value="ACU77299.1"/>
    <property type="molecule type" value="Genomic_DNA"/>
</dbReference>
<keyword evidence="6" id="KW-0378">Hydrolase</keyword>
<name>C7PYH7_CATAD</name>
<feature type="region of interest" description="Disordered" evidence="10">
    <location>
        <begin position="433"/>
        <end position="470"/>
    </location>
</feature>
<dbReference type="InterPro" id="IPR007795">
    <property type="entry name" value="T7SS_EccB"/>
</dbReference>
<evidence type="ECO:0000256" key="4">
    <source>
        <dbReference type="ARBA" id="ARBA00022692"/>
    </source>
</evidence>
<dbReference type="eggNOG" id="COG3266">
    <property type="taxonomic scope" value="Bacteria"/>
</dbReference>
<dbReference type="GO" id="GO:0005576">
    <property type="term" value="C:extracellular region"/>
    <property type="evidence" value="ECO:0007669"/>
    <property type="project" value="TreeGrafter"/>
</dbReference>
<sequence length="470" mass="47124">MATRRQELQAHKFMVRRLTAGLVGGDPGAAQPPAQRLKAGLFLGTAAGVLGIGGSAVVGLISPRTDSSWQDGQSVVVEQGTYNQYLYTDGALHQVLNQASAMLALPKYAVRTVPASALKKVPRGTPVGIIGAPSDVPDPSTLVGGPWTVCSSAASDGKAQVSAALGLEVAGTDVADGQALYVGVGDARYLVWGGKRHLLKAPLALMTAFQMTAAQPTIVGAAWLNAVPAGSDIAPLSLGARTVSSTLGTVGDLFTYQDASGSYEYVVTAQGLTPVTPTQSALLRAGGSPAPRPLDPSRLVAAKQQNQVTAALSGDLPAAMPTLAAGTGLTGATAATGGASGVAGAVCLEETPATDPTAPPVYRLRSVTAAAVDTAGPWSPTDGSNGRADRVLVRPGVGAVATSTAGGVAQLLSAVGSRFPVASKDDLGRLGYGSVTPTSEPASILDLFPEGPALDANDARTPRPATVSAP</sequence>
<dbReference type="HOGENOM" id="CLU_036302_1_1_11"/>
<evidence type="ECO:0000256" key="9">
    <source>
        <dbReference type="ARBA" id="ARBA00023136"/>
    </source>
</evidence>
<dbReference type="NCBIfam" id="TIGR03919">
    <property type="entry name" value="T7SS_EccB"/>
    <property type="match status" value="1"/>
</dbReference>
<dbReference type="InterPro" id="IPR044857">
    <property type="entry name" value="T7SS_EccB_R1"/>
</dbReference>
<dbReference type="InParanoid" id="C7PYH7"/>
<dbReference type="Pfam" id="PF05108">
    <property type="entry name" value="T7SS_ESX1_EccB"/>
    <property type="match status" value="1"/>
</dbReference>
<dbReference type="Gene3D" id="3.30.2390.20">
    <property type="entry name" value="Type VII secretion system EccB, repeat 1 domain"/>
    <property type="match status" value="1"/>
</dbReference>
<accession>C7PYH7</accession>
<evidence type="ECO:0000256" key="6">
    <source>
        <dbReference type="ARBA" id="ARBA00022801"/>
    </source>
</evidence>
<organism evidence="12 13">
    <name type="scientific">Catenulispora acidiphila (strain DSM 44928 / JCM 14897 / NBRC 102108 / NRRL B-24433 / ID139908)</name>
    <dbReference type="NCBI Taxonomy" id="479433"/>
    <lineage>
        <taxon>Bacteria</taxon>
        <taxon>Bacillati</taxon>
        <taxon>Actinomycetota</taxon>
        <taxon>Actinomycetes</taxon>
        <taxon>Catenulisporales</taxon>
        <taxon>Catenulisporaceae</taxon>
        <taxon>Catenulispora</taxon>
    </lineage>
</organism>
<dbReference type="RefSeq" id="WP_015797024.1">
    <property type="nucleotide sequence ID" value="NC_013131.1"/>
</dbReference>
<keyword evidence="13" id="KW-1185">Reference proteome</keyword>
<evidence type="ECO:0000256" key="1">
    <source>
        <dbReference type="ARBA" id="ARBA00004162"/>
    </source>
</evidence>
<proteinExistence type="inferred from homology"/>
<evidence type="ECO:0000256" key="2">
    <source>
        <dbReference type="ARBA" id="ARBA00008149"/>
    </source>
</evidence>
<dbReference type="GO" id="GO:0005524">
    <property type="term" value="F:ATP binding"/>
    <property type="evidence" value="ECO:0007669"/>
    <property type="project" value="UniProtKB-KW"/>
</dbReference>
<dbReference type="AlphaFoldDB" id="C7PYH7"/>
<keyword evidence="9 11" id="KW-0472">Membrane</keyword>
<feature type="transmembrane region" description="Helical" evidence="11">
    <location>
        <begin position="40"/>
        <end position="61"/>
    </location>
</feature>
<dbReference type="Gene3D" id="2.40.50.910">
    <property type="entry name" value="Type VII secretion system EccB, repeat 3 domain"/>
    <property type="match status" value="1"/>
</dbReference>
<evidence type="ECO:0000313" key="12">
    <source>
        <dbReference type="EMBL" id="ACU77299.1"/>
    </source>
</evidence>
<dbReference type="PANTHER" id="PTHR40765:SF2">
    <property type="entry name" value="ESX-2 SECRETION SYSTEM ATPASE ECCB2"/>
    <property type="match status" value="1"/>
</dbReference>
<reference evidence="12 13" key="1">
    <citation type="journal article" date="2009" name="Stand. Genomic Sci.">
        <title>Complete genome sequence of Catenulispora acidiphila type strain (ID 139908).</title>
        <authorList>
            <person name="Copeland A."/>
            <person name="Lapidus A."/>
            <person name="Glavina Del Rio T."/>
            <person name="Nolan M."/>
            <person name="Lucas S."/>
            <person name="Chen F."/>
            <person name="Tice H."/>
            <person name="Cheng J.F."/>
            <person name="Bruce D."/>
            <person name="Goodwin L."/>
            <person name="Pitluck S."/>
            <person name="Mikhailova N."/>
            <person name="Pati A."/>
            <person name="Ivanova N."/>
            <person name="Mavromatis K."/>
            <person name="Chen A."/>
            <person name="Palaniappan K."/>
            <person name="Chain P."/>
            <person name="Land M."/>
            <person name="Hauser L."/>
            <person name="Chang Y.J."/>
            <person name="Jeffries C.D."/>
            <person name="Chertkov O."/>
            <person name="Brettin T."/>
            <person name="Detter J.C."/>
            <person name="Han C."/>
            <person name="Ali Z."/>
            <person name="Tindall B.J."/>
            <person name="Goker M."/>
            <person name="Bristow J."/>
            <person name="Eisen J.A."/>
            <person name="Markowitz V."/>
            <person name="Hugenholtz P."/>
            <person name="Kyrpides N.C."/>
            <person name="Klenk H.P."/>
        </authorList>
    </citation>
    <scope>NUCLEOTIDE SEQUENCE [LARGE SCALE GENOMIC DNA]</scope>
    <source>
        <strain evidence="13">DSM 44928 / JCM 14897 / NBRC 102108 / NRRL B-24433 / ID139908</strain>
    </source>
</reference>
<comment type="similarity">
    <text evidence="2">Belongs to the EccB family.</text>
</comment>
<dbReference type="Proteomes" id="UP000000851">
    <property type="component" value="Chromosome"/>
</dbReference>
<keyword evidence="8 11" id="KW-1133">Transmembrane helix</keyword>
<dbReference type="InterPro" id="IPR042485">
    <property type="entry name" value="T7SS_EccB_R3"/>
</dbReference>
<comment type="subcellular location">
    <subcellularLocation>
        <location evidence="1">Cell membrane</location>
        <topology evidence="1">Single-pass membrane protein</topology>
    </subcellularLocation>
</comment>
<keyword evidence="7" id="KW-0067">ATP-binding</keyword>
<dbReference type="STRING" id="479433.Caci_8476"/>
<dbReference type="KEGG" id="cai:Caci_8476"/>
<evidence type="ECO:0000256" key="10">
    <source>
        <dbReference type="SAM" id="MobiDB-lite"/>
    </source>
</evidence>
<keyword evidence="4 11" id="KW-0812">Transmembrane</keyword>
<dbReference type="GO" id="GO:0005886">
    <property type="term" value="C:plasma membrane"/>
    <property type="evidence" value="ECO:0007669"/>
    <property type="project" value="UniProtKB-SubCell"/>
</dbReference>
<evidence type="ECO:0000256" key="5">
    <source>
        <dbReference type="ARBA" id="ARBA00022741"/>
    </source>
</evidence>
<keyword evidence="3" id="KW-1003">Cell membrane</keyword>
<evidence type="ECO:0000256" key="7">
    <source>
        <dbReference type="ARBA" id="ARBA00022840"/>
    </source>
</evidence>